<proteinExistence type="predicted"/>
<dbReference type="InterPro" id="IPR044878">
    <property type="entry name" value="UbiA_sf"/>
</dbReference>
<reference evidence="6 7" key="1">
    <citation type="submission" date="2019-12" db="EMBL/GenBank/DDBJ databases">
        <title>A genome sequence resource for the geographically widespread anthracnose pathogen Colletotrichum asianum.</title>
        <authorList>
            <person name="Meng Y."/>
        </authorList>
    </citation>
    <scope>NUCLEOTIDE SEQUENCE [LARGE SCALE GENOMIC DNA]</scope>
    <source>
        <strain evidence="6 7">ICMP 18580</strain>
    </source>
</reference>
<dbReference type="AlphaFoldDB" id="A0A8H3VZM1"/>
<dbReference type="Pfam" id="PF01040">
    <property type="entry name" value="UbiA"/>
    <property type="match status" value="1"/>
</dbReference>
<accession>A0A8H3VZM1</accession>
<dbReference type="Gene3D" id="1.10.357.140">
    <property type="entry name" value="UbiA prenyltransferase"/>
    <property type="match status" value="1"/>
</dbReference>
<protein>
    <recommendedName>
        <fullName evidence="8">UbiA prenyltransferase</fullName>
    </recommendedName>
</protein>
<feature type="transmembrane region" description="Helical" evidence="5">
    <location>
        <begin position="262"/>
        <end position="278"/>
    </location>
</feature>
<dbReference type="InterPro" id="IPR050475">
    <property type="entry name" value="Prenyltransferase_related"/>
</dbReference>
<evidence type="ECO:0000256" key="4">
    <source>
        <dbReference type="ARBA" id="ARBA00023136"/>
    </source>
</evidence>
<dbReference type="GO" id="GO:0016020">
    <property type="term" value="C:membrane"/>
    <property type="evidence" value="ECO:0007669"/>
    <property type="project" value="UniProtKB-SubCell"/>
</dbReference>
<feature type="transmembrane region" description="Helical" evidence="5">
    <location>
        <begin position="234"/>
        <end position="256"/>
    </location>
</feature>
<dbReference type="CDD" id="cd13965">
    <property type="entry name" value="PT_UbiA_3"/>
    <property type="match status" value="1"/>
</dbReference>
<gene>
    <name evidence="6" type="ORF">GQ607_017159</name>
</gene>
<evidence type="ECO:0008006" key="8">
    <source>
        <dbReference type="Google" id="ProtNLM"/>
    </source>
</evidence>
<comment type="caution">
    <text evidence="6">The sequence shown here is derived from an EMBL/GenBank/DDBJ whole genome shotgun (WGS) entry which is preliminary data.</text>
</comment>
<dbReference type="InterPro" id="IPR000537">
    <property type="entry name" value="UbiA_prenyltransferase"/>
</dbReference>
<feature type="transmembrane region" description="Helical" evidence="5">
    <location>
        <begin position="38"/>
        <end position="58"/>
    </location>
</feature>
<dbReference type="PANTHER" id="PTHR42723:SF1">
    <property type="entry name" value="CHLOROPHYLL SYNTHASE, CHLOROPLASTIC"/>
    <property type="match status" value="1"/>
</dbReference>
<evidence type="ECO:0000256" key="1">
    <source>
        <dbReference type="ARBA" id="ARBA00004141"/>
    </source>
</evidence>
<comment type="subcellular location">
    <subcellularLocation>
        <location evidence="1">Membrane</location>
        <topology evidence="1">Multi-pass membrane protein</topology>
    </subcellularLocation>
</comment>
<keyword evidence="2 5" id="KW-0812">Transmembrane</keyword>
<feature type="transmembrane region" description="Helical" evidence="5">
    <location>
        <begin position="290"/>
        <end position="311"/>
    </location>
</feature>
<name>A0A8H3VZM1_9PEZI</name>
<dbReference type="OrthoDB" id="434972at2759"/>
<feature type="transmembrane region" description="Helical" evidence="5">
    <location>
        <begin position="65"/>
        <end position="84"/>
    </location>
</feature>
<evidence type="ECO:0000256" key="2">
    <source>
        <dbReference type="ARBA" id="ARBA00022692"/>
    </source>
</evidence>
<sequence length="318" mass="35356">MAVQTLSPTSSIARLPTSAISKVKDALSLAHLITESNIKAYVLPVVLFAMLSLASGGVTVKSPSWADVAASFPRALLYIWLYVFHFDLSNQKDPESVEEDKINKPWRAIPSGRLSIEDAQKWYVVATVLLLVASIALGGFPEALAFMAETWVYDYVGASSWWGKNIINALFYSTGQLGATRVASHSNNMARAGYEWCALLGLNTLTTVQIQDFRDIKGDGARGRRTLPLAMGDVPCRFLTAFFIVFWSMALCAYWQCTPLEYIMPVMMGGYVSFRLLFDHSTKADRMTFHIYTLGWLPILYSIPFVSKLGFLRFGALN</sequence>
<evidence type="ECO:0000256" key="3">
    <source>
        <dbReference type="ARBA" id="ARBA00022989"/>
    </source>
</evidence>
<feature type="transmembrane region" description="Helical" evidence="5">
    <location>
        <begin position="122"/>
        <end position="140"/>
    </location>
</feature>
<dbReference type="Proteomes" id="UP000434172">
    <property type="component" value="Unassembled WGS sequence"/>
</dbReference>
<dbReference type="EMBL" id="WOWK01000194">
    <property type="protein sequence ID" value="KAF0315617.1"/>
    <property type="molecule type" value="Genomic_DNA"/>
</dbReference>
<organism evidence="6 7">
    <name type="scientific">Colletotrichum asianum</name>
    <dbReference type="NCBI Taxonomy" id="702518"/>
    <lineage>
        <taxon>Eukaryota</taxon>
        <taxon>Fungi</taxon>
        <taxon>Dikarya</taxon>
        <taxon>Ascomycota</taxon>
        <taxon>Pezizomycotina</taxon>
        <taxon>Sordariomycetes</taxon>
        <taxon>Hypocreomycetidae</taxon>
        <taxon>Glomerellales</taxon>
        <taxon>Glomerellaceae</taxon>
        <taxon>Colletotrichum</taxon>
        <taxon>Colletotrichum gloeosporioides species complex</taxon>
    </lineage>
</organism>
<evidence type="ECO:0000256" key="5">
    <source>
        <dbReference type="SAM" id="Phobius"/>
    </source>
</evidence>
<keyword evidence="7" id="KW-1185">Reference proteome</keyword>
<dbReference type="GO" id="GO:0016765">
    <property type="term" value="F:transferase activity, transferring alkyl or aryl (other than methyl) groups"/>
    <property type="evidence" value="ECO:0007669"/>
    <property type="project" value="InterPro"/>
</dbReference>
<dbReference type="PANTHER" id="PTHR42723">
    <property type="entry name" value="CHLOROPHYLL SYNTHASE"/>
    <property type="match status" value="1"/>
</dbReference>
<evidence type="ECO:0000313" key="7">
    <source>
        <dbReference type="Proteomes" id="UP000434172"/>
    </source>
</evidence>
<keyword evidence="3 5" id="KW-1133">Transmembrane helix</keyword>
<keyword evidence="4 5" id="KW-0472">Membrane</keyword>
<evidence type="ECO:0000313" key="6">
    <source>
        <dbReference type="EMBL" id="KAF0315617.1"/>
    </source>
</evidence>